<evidence type="ECO:0000313" key="2">
    <source>
        <dbReference type="EMBL" id="PJZ93443.1"/>
    </source>
</evidence>
<accession>A0A2N0BQN7</accession>
<keyword evidence="3" id="KW-1185">Reference proteome</keyword>
<dbReference type="Proteomes" id="UP000232122">
    <property type="component" value="Unassembled WGS sequence"/>
</dbReference>
<protein>
    <submittedName>
        <fullName evidence="2">Uncharacterized protein</fullName>
    </submittedName>
</protein>
<dbReference type="AlphaFoldDB" id="A0A2N0BA89"/>
<dbReference type="EMBL" id="NPEF01000062">
    <property type="protein sequence ID" value="PJZ93443.1"/>
    <property type="molecule type" value="Genomic_DNA"/>
</dbReference>
<reference evidence="1" key="3">
    <citation type="submission" date="2023-10" db="EMBL/GenBank/DDBJ databases">
        <authorList>
            <person name="Picardeau M."/>
            <person name="Thibeaux R."/>
        </authorList>
    </citation>
    <scope>NUCLEOTIDE SEQUENCE</scope>
    <source>
        <strain evidence="1">ATI7-C-A5</strain>
    </source>
</reference>
<reference evidence="2" key="1">
    <citation type="submission" date="2017-07" db="EMBL/GenBank/DDBJ databases">
        <title>Leptospira spp. isolated from tropical soils.</title>
        <authorList>
            <person name="Thibeaux R."/>
            <person name="Iraola G."/>
            <person name="Ferres I."/>
            <person name="Bierque E."/>
            <person name="Girault D."/>
            <person name="Soupe-Gilbert M.-E."/>
            <person name="Picardeau M."/>
            <person name="Goarant C."/>
        </authorList>
    </citation>
    <scope>NUCLEOTIDE SEQUENCE [LARGE SCALE GENOMIC DNA]</scope>
    <source>
        <strain evidence="2">ATI7-C-A5</strain>
    </source>
</reference>
<reference evidence="1 3" key="2">
    <citation type="journal article" date="2018" name="Microb. Genom.">
        <title>Deciphering the unexplored Leptospira diversity from soils uncovers genomic evolution to virulence.</title>
        <authorList>
            <person name="Thibeaux R."/>
            <person name="Iraola G."/>
            <person name="Ferres I."/>
            <person name="Bierque E."/>
            <person name="Girault D."/>
            <person name="Soupe-Gilbert M.E."/>
            <person name="Picardeau M."/>
            <person name="Goarant C."/>
        </authorList>
    </citation>
    <scope>NUCLEOTIDE SEQUENCE [LARGE SCALE GENOMIC DNA]</scope>
    <source>
        <strain evidence="1 3">ATI7-C-A5</strain>
    </source>
</reference>
<evidence type="ECO:0000313" key="3">
    <source>
        <dbReference type="Proteomes" id="UP000232122"/>
    </source>
</evidence>
<organism evidence="2">
    <name type="scientific">Leptospira ellisii</name>
    <dbReference type="NCBI Taxonomy" id="2023197"/>
    <lineage>
        <taxon>Bacteria</taxon>
        <taxon>Pseudomonadati</taxon>
        <taxon>Spirochaetota</taxon>
        <taxon>Spirochaetia</taxon>
        <taxon>Leptospirales</taxon>
        <taxon>Leptospiraceae</taxon>
        <taxon>Leptospira</taxon>
    </lineage>
</organism>
<dbReference type="RefSeq" id="WP_100745301.1">
    <property type="nucleotide sequence ID" value="NZ_NPEF02000020.1"/>
</dbReference>
<accession>A0A2N0BA89</accession>
<gene>
    <name evidence="1" type="ORF">CH379_016050</name>
    <name evidence="2" type="ORF">CH379_07840</name>
</gene>
<comment type="caution">
    <text evidence="2">The sequence shown here is derived from an EMBL/GenBank/DDBJ whole genome shotgun (WGS) entry which is preliminary data.</text>
</comment>
<sequence length="74" mass="8758">MEMNFSYKKLQSTEPIAPSEVDFEELEQILDVEIDEVAREAVIKFDSLRKYLAWKKKWSALQTETALSWTSDWN</sequence>
<dbReference type="NCBIfam" id="NF047701">
    <property type="entry name" value="B9T54_RS14040_fam"/>
    <property type="match status" value="1"/>
</dbReference>
<name>A0A2N0BA89_9LEPT</name>
<dbReference type="EMBL" id="NPEF02000020">
    <property type="protein sequence ID" value="MDV6237145.1"/>
    <property type="molecule type" value="Genomic_DNA"/>
</dbReference>
<proteinExistence type="predicted"/>
<evidence type="ECO:0000313" key="1">
    <source>
        <dbReference type="EMBL" id="MDV6237145.1"/>
    </source>
</evidence>